<evidence type="ECO:0000313" key="2">
    <source>
        <dbReference type="Proteomes" id="UP000829196"/>
    </source>
</evidence>
<dbReference type="EMBL" id="JAGYWB010000009">
    <property type="protein sequence ID" value="KAI0511380.1"/>
    <property type="molecule type" value="Genomic_DNA"/>
</dbReference>
<comment type="caution">
    <text evidence="1">The sequence shown here is derived from an EMBL/GenBank/DDBJ whole genome shotgun (WGS) entry which is preliminary data.</text>
</comment>
<reference evidence="1" key="1">
    <citation type="journal article" date="2022" name="Front. Genet.">
        <title>Chromosome-Scale Assembly of the Dendrobium nobile Genome Provides Insights Into the Molecular Mechanism of the Biosynthesis of the Medicinal Active Ingredient of Dendrobium.</title>
        <authorList>
            <person name="Xu Q."/>
            <person name="Niu S.-C."/>
            <person name="Li K.-L."/>
            <person name="Zheng P.-J."/>
            <person name="Zhang X.-J."/>
            <person name="Jia Y."/>
            <person name="Liu Y."/>
            <person name="Niu Y.-X."/>
            <person name="Yu L.-H."/>
            <person name="Chen D.-F."/>
            <person name="Zhang G.-Q."/>
        </authorList>
    </citation>
    <scope>NUCLEOTIDE SEQUENCE</scope>
    <source>
        <tissue evidence="1">Leaf</tissue>
    </source>
</reference>
<keyword evidence="2" id="KW-1185">Reference proteome</keyword>
<sequence length="61" mass="6994">MVASLTFYRTFTITTGNGSYLKSVLLKLLLVSLSSIYIEPRLLIYLKKKKTAWPVKESMTH</sequence>
<proteinExistence type="predicted"/>
<dbReference type="AlphaFoldDB" id="A0A8T3BGG0"/>
<protein>
    <submittedName>
        <fullName evidence="1">Uncharacterized protein</fullName>
    </submittedName>
</protein>
<name>A0A8T3BGG0_DENNO</name>
<accession>A0A8T3BGG0</accession>
<gene>
    <name evidence="1" type="ORF">KFK09_012010</name>
</gene>
<organism evidence="1 2">
    <name type="scientific">Dendrobium nobile</name>
    <name type="common">Orchid</name>
    <dbReference type="NCBI Taxonomy" id="94219"/>
    <lineage>
        <taxon>Eukaryota</taxon>
        <taxon>Viridiplantae</taxon>
        <taxon>Streptophyta</taxon>
        <taxon>Embryophyta</taxon>
        <taxon>Tracheophyta</taxon>
        <taxon>Spermatophyta</taxon>
        <taxon>Magnoliopsida</taxon>
        <taxon>Liliopsida</taxon>
        <taxon>Asparagales</taxon>
        <taxon>Orchidaceae</taxon>
        <taxon>Epidendroideae</taxon>
        <taxon>Malaxideae</taxon>
        <taxon>Dendrobiinae</taxon>
        <taxon>Dendrobium</taxon>
    </lineage>
</organism>
<evidence type="ECO:0000313" key="1">
    <source>
        <dbReference type="EMBL" id="KAI0511380.1"/>
    </source>
</evidence>
<dbReference type="Proteomes" id="UP000829196">
    <property type="component" value="Unassembled WGS sequence"/>
</dbReference>